<reference evidence="2 3" key="1">
    <citation type="submission" date="2024-08" db="EMBL/GenBank/DDBJ databases">
        <title>Insights into the chromosomal genome structure of Flemingia macrophylla.</title>
        <authorList>
            <person name="Ding Y."/>
            <person name="Zhao Y."/>
            <person name="Bi W."/>
            <person name="Wu M."/>
            <person name="Zhao G."/>
            <person name="Gong Y."/>
            <person name="Li W."/>
            <person name="Zhang P."/>
        </authorList>
    </citation>
    <scope>NUCLEOTIDE SEQUENCE [LARGE SCALE GENOMIC DNA]</scope>
    <source>
        <strain evidence="2">DYQJB</strain>
        <tissue evidence="2">Leaf</tissue>
    </source>
</reference>
<sequence length="99" mass="10767">MKTKVVAKKKTRLFGEAEEETDFFSSTTAASVYEKFLLTIGSIVDSKKGPDVEKANEQSSLSNSTKDVSSYDHQSCTPESVSPDSVSEAQRNAVKQISV</sequence>
<proteinExistence type="predicted"/>
<gene>
    <name evidence="2" type="ORF">Fmac_022570</name>
</gene>
<feature type="compositionally biased region" description="Basic and acidic residues" evidence="1">
    <location>
        <begin position="46"/>
        <end position="56"/>
    </location>
</feature>
<name>A0ABD1M033_9FABA</name>
<protein>
    <submittedName>
        <fullName evidence="2">Uncharacterized protein</fullName>
    </submittedName>
</protein>
<keyword evidence="3" id="KW-1185">Reference proteome</keyword>
<dbReference type="Proteomes" id="UP001603857">
    <property type="component" value="Unassembled WGS sequence"/>
</dbReference>
<comment type="caution">
    <text evidence="2">The sequence shown here is derived from an EMBL/GenBank/DDBJ whole genome shotgun (WGS) entry which is preliminary data.</text>
</comment>
<evidence type="ECO:0000313" key="3">
    <source>
        <dbReference type="Proteomes" id="UP001603857"/>
    </source>
</evidence>
<evidence type="ECO:0000256" key="1">
    <source>
        <dbReference type="SAM" id="MobiDB-lite"/>
    </source>
</evidence>
<dbReference type="AlphaFoldDB" id="A0ABD1M033"/>
<organism evidence="2 3">
    <name type="scientific">Flemingia macrophylla</name>
    <dbReference type="NCBI Taxonomy" id="520843"/>
    <lineage>
        <taxon>Eukaryota</taxon>
        <taxon>Viridiplantae</taxon>
        <taxon>Streptophyta</taxon>
        <taxon>Embryophyta</taxon>
        <taxon>Tracheophyta</taxon>
        <taxon>Spermatophyta</taxon>
        <taxon>Magnoliopsida</taxon>
        <taxon>eudicotyledons</taxon>
        <taxon>Gunneridae</taxon>
        <taxon>Pentapetalae</taxon>
        <taxon>rosids</taxon>
        <taxon>fabids</taxon>
        <taxon>Fabales</taxon>
        <taxon>Fabaceae</taxon>
        <taxon>Papilionoideae</taxon>
        <taxon>50 kb inversion clade</taxon>
        <taxon>NPAAA clade</taxon>
        <taxon>indigoferoid/millettioid clade</taxon>
        <taxon>Phaseoleae</taxon>
        <taxon>Flemingia</taxon>
    </lineage>
</organism>
<evidence type="ECO:0000313" key="2">
    <source>
        <dbReference type="EMBL" id="KAL2329143.1"/>
    </source>
</evidence>
<accession>A0ABD1M033</accession>
<dbReference type="EMBL" id="JBGMDY010000007">
    <property type="protein sequence ID" value="KAL2329143.1"/>
    <property type="molecule type" value="Genomic_DNA"/>
</dbReference>
<feature type="region of interest" description="Disordered" evidence="1">
    <location>
        <begin position="46"/>
        <end position="99"/>
    </location>
</feature>
<feature type="compositionally biased region" description="Polar residues" evidence="1">
    <location>
        <begin position="57"/>
        <end position="99"/>
    </location>
</feature>